<name>A0A067L4G4_JATCU</name>
<proteinExistence type="predicted"/>
<accession>A0A067L4G4</accession>
<dbReference type="AlphaFoldDB" id="A0A067L4G4"/>
<evidence type="ECO:0000313" key="2">
    <source>
        <dbReference type="Proteomes" id="UP000027138"/>
    </source>
</evidence>
<evidence type="ECO:0000313" key="1">
    <source>
        <dbReference type="EMBL" id="KDP43351.1"/>
    </source>
</evidence>
<protein>
    <submittedName>
        <fullName evidence="1">Uncharacterized protein</fullName>
    </submittedName>
</protein>
<dbReference type="EMBL" id="KK914271">
    <property type="protein sequence ID" value="KDP43351.1"/>
    <property type="molecule type" value="Genomic_DNA"/>
</dbReference>
<organism evidence="1 2">
    <name type="scientific">Jatropha curcas</name>
    <name type="common">Barbados nut</name>
    <dbReference type="NCBI Taxonomy" id="180498"/>
    <lineage>
        <taxon>Eukaryota</taxon>
        <taxon>Viridiplantae</taxon>
        <taxon>Streptophyta</taxon>
        <taxon>Embryophyta</taxon>
        <taxon>Tracheophyta</taxon>
        <taxon>Spermatophyta</taxon>
        <taxon>Magnoliopsida</taxon>
        <taxon>eudicotyledons</taxon>
        <taxon>Gunneridae</taxon>
        <taxon>Pentapetalae</taxon>
        <taxon>rosids</taxon>
        <taxon>fabids</taxon>
        <taxon>Malpighiales</taxon>
        <taxon>Euphorbiaceae</taxon>
        <taxon>Crotonoideae</taxon>
        <taxon>Jatropheae</taxon>
        <taxon>Jatropha</taxon>
    </lineage>
</organism>
<keyword evidence="2" id="KW-1185">Reference proteome</keyword>
<sequence length="115" mass="13171">MRKEKANKTFFFPLHSWHTPSSLPSIFWPNGHCFPQVRALNSRARPDEHACGHCSRDKGLDLEKIVSKMFGTMEAYFLAIFAITGEDSLQGRLRLTLHHLTNDFPPSMLTTKLGW</sequence>
<gene>
    <name evidence="1" type="ORF">JCGZ_25456</name>
</gene>
<reference evidence="1 2" key="1">
    <citation type="journal article" date="2014" name="PLoS ONE">
        <title>Global Analysis of Gene Expression Profiles in Physic Nut (Jatropha curcas L.) Seedlings Exposed to Salt Stress.</title>
        <authorList>
            <person name="Zhang L."/>
            <person name="Zhang C."/>
            <person name="Wu P."/>
            <person name="Chen Y."/>
            <person name="Li M."/>
            <person name="Jiang H."/>
            <person name="Wu G."/>
        </authorList>
    </citation>
    <scope>NUCLEOTIDE SEQUENCE [LARGE SCALE GENOMIC DNA]</scope>
    <source>
        <strain evidence="2">cv. GZQX0401</strain>
        <tissue evidence="1">Young leaves</tissue>
    </source>
</reference>
<dbReference type="Proteomes" id="UP000027138">
    <property type="component" value="Unassembled WGS sequence"/>
</dbReference>